<accession>A0AAP6HGB9</accession>
<proteinExistence type="predicted"/>
<dbReference type="RefSeq" id="WP_064968297.1">
    <property type="nucleotide sequence ID" value="NZ_CP175957.1"/>
</dbReference>
<name>A0AAP6HGB9_RIEAN</name>
<protein>
    <submittedName>
        <fullName evidence="1">Uncharacterized protein</fullName>
    </submittedName>
</protein>
<reference evidence="1" key="1">
    <citation type="submission" date="2023-01" db="EMBL/GenBank/DDBJ databases">
        <title>Genome-based studies on antimicrobial resistance profiles of Riemerella anatipestifer in China, 1994 to 2021.</title>
        <authorList>
            <person name="Yang Z."/>
            <person name="Zhu D."/>
        </authorList>
    </citation>
    <scope>NUCLEOTIDE SEQUENCE</scope>
    <source>
        <strain evidence="1">RCAD1218</strain>
    </source>
</reference>
<evidence type="ECO:0000313" key="2">
    <source>
        <dbReference type="Proteomes" id="UP001284033"/>
    </source>
</evidence>
<evidence type="ECO:0000313" key="1">
    <source>
        <dbReference type="EMBL" id="MDY3512770.1"/>
    </source>
</evidence>
<dbReference type="EMBL" id="JAQZHK010000004">
    <property type="protein sequence ID" value="MDY3512770.1"/>
    <property type="molecule type" value="Genomic_DNA"/>
</dbReference>
<sequence>MTAEQLIPIFRTQLTLVCDPKEIEKIHSWMLGVAESKESRKKRLHAMFDSKERYKIEPKPKRKRRKKAL</sequence>
<organism evidence="1 2">
    <name type="scientific">Riemerella anatipestifer</name>
    <name type="common">Moraxella anatipestifer</name>
    <dbReference type="NCBI Taxonomy" id="34085"/>
    <lineage>
        <taxon>Bacteria</taxon>
        <taxon>Pseudomonadati</taxon>
        <taxon>Bacteroidota</taxon>
        <taxon>Flavobacteriia</taxon>
        <taxon>Flavobacteriales</taxon>
        <taxon>Weeksellaceae</taxon>
        <taxon>Riemerella</taxon>
    </lineage>
</organism>
<dbReference type="Proteomes" id="UP001284033">
    <property type="component" value="Unassembled WGS sequence"/>
</dbReference>
<comment type="caution">
    <text evidence="1">The sequence shown here is derived from an EMBL/GenBank/DDBJ whole genome shotgun (WGS) entry which is preliminary data.</text>
</comment>
<dbReference type="AlphaFoldDB" id="A0AAP6HGB9"/>
<gene>
    <name evidence="1" type="ORF">PG303_06020</name>
</gene>